<dbReference type="InterPro" id="IPR052553">
    <property type="entry name" value="CbiG_hydrolase"/>
</dbReference>
<dbReference type="SUPFAM" id="SSF159672">
    <property type="entry name" value="CbiG N-terminal domain-like"/>
    <property type="match status" value="1"/>
</dbReference>
<evidence type="ECO:0000259" key="1">
    <source>
        <dbReference type="Pfam" id="PF01890"/>
    </source>
</evidence>
<sequence>MNLALIAVTTGGVKVAERIKENLNGDVSVFLPQKLKQSKLTATYFSKKLVDQIGEIFSAYDGLIFIMASGIVVRVIAPYIADKHTDPAVVVVDDVGRFVISLLSGHEGGANRLAHNVANILKTDAVITTGTEVEKDIIIGIGCKRGIGSADVKEAIRNALADADVSVDRVRLAGTVDLKANEEGLLRALEELDIPLRVVSRAEIETCAKDYSKSGFVIEKIGVGGVCEPAALISGRKTKLILKKQKYPGITIAIAQENFMW</sequence>
<feature type="domain" description="Cobalamin synthesis G N-terminal" evidence="2">
    <location>
        <begin position="53"/>
        <end position="132"/>
    </location>
</feature>
<evidence type="ECO:0000313" key="3">
    <source>
        <dbReference type="EMBL" id="MBS1259471.1"/>
    </source>
</evidence>
<proteinExistence type="predicted"/>
<dbReference type="GO" id="GO:0009236">
    <property type="term" value="P:cobalamin biosynthetic process"/>
    <property type="evidence" value="ECO:0007669"/>
    <property type="project" value="InterPro"/>
</dbReference>
<dbReference type="Gene3D" id="3.40.50.11220">
    <property type="match status" value="1"/>
</dbReference>
<dbReference type="SUPFAM" id="SSF159664">
    <property type="entry name" value="CobE/GbiG C-terminal domain-like"/>
    <property type="match status" value="1"/>
</dbReference>
<dbReference type="InterPro" id="IPR038029">
    <property type="entry name" value="GbiG_N_sf"/>
</dbReference>
<feature type="domain" description="CobE/GbiG C-terminal" evidence="1">
    <location>
        <begin position="137"/>
        <end position="255"/>
    </location>
</feature>
<reference evidence="3" key="1">
    <citation type="journal article" date="2021" name="ISME J.">
        <title>Fine-scale metabolic discontinuity in a stratified prokaryote microbiome of a Red Sea deep halocline.</title>
        <authorList>
            <person name="Michoud G."/>
            <person name="Ngugi D.K."/>
            <person name="Barozzi A."/>
            <person name="Merlino G."/>
            <person name="Calleja M.L."/>
            <person name="Delgado-Huertas A."/>
            <person name="Moran X.A.G."/>
            <person name="Daffonchio D."/>
        </authorList>
    </citation>
    <scope>NUCLEOTIDE SEQUENCE</scope>
    <source>
        <strain evidence="3">SuakinDeep_MAG55_1</strain>
    </source>
</reference>
<organism evidence="3 4">
    <name type="scientific">Candidatus Scalindua arabica</name>
    <dbReference type="NCBI Taxonomy" id="1127984"/>
    <lineage>
        <taxon>Bacteria</taxon>
        <taxon>Pseudomonadati</taxon>
        <taxon>Planctomycetota</taxon>
        <taxon>Candidatus Brocadiia</taxon>
        <taxon>Candidatus Brocadiales</taxon>
        <taxon>Candidatus Scalinduaceae</taxon>
        <taxon>Candidatus Scalindua</taxon>
    </lineage>
</organism>
<gene>
    <name evidence="3" type="ORF">MAG551_02543</name>
</gene>
<protein>
    <recommendedName>
        <fullName evidence="5">Cobalamin biosynthesis protein CbiG</fullName>
    </recommendedName>
</protein>
<dbReference type="Pfam" id="PF01890">
    <property type="entry name" value="CbiG_C"/>
    <property type="match status" value="1"/>
</dbReference>
<evidence type="ECO:0000259" key="2">
    <source>
        <dbReference type="Pfam" id="PF11760"/>
    </source>
</evidence>
<comment type="caution">
    <text evidence="3">The sequence shown here is derived from an EMBL/GenBank/DDBJ whole genome shotgun (WGS) entry which is preliminary data.</text>
</comment>
<dbReference type="PANTHER" id="PTHR37477:SF1">
    <property type="entry name" value="COBALT-PRECORRIN-5A HYDROLASE"/>
    <property type="match status" value="1"/>
</dbReference>
<dbReference type="AlphaFoldDB" id="A0A942A3V3"/>
<dbReference type="PANTHER" id="PTHR37477">
    <property type="entry name" value="COBALT-PRECORRIN-5A HYDROLASE"/>
    <property type="match status" value="1"/>
</dbReference>
<dbReference type="Pfam" id="PF11760">
    <property type="entry name" value="CbiG_N"/>
    <property type="match status" value="1"/>
</dbReference>
<dbReference type="InterPro" id="IPR002750">
    <property type="entry name" value="CobE/GbiG_C"/>
</dbReference>
<name>A0A942A3V3_9BACT</name>
<evidence type="ECO:0008006" key="5">
    <source>
        <dbReference type="Google" id="ProtNLM"/>
    </source>
</evidence>
<evidence type="ECO:0000313" key="4">
    <source>
        <dbReference type="Proteomes" id="UP000722750"/>
    </source>
</evidence>
<accession>A0A942A3V3</accession>
<dbReference type="Gene3D" id="3.30.420.180">
    <property type="entry name" value="CobE/GbiG C-terminal domain"/>
    <property type="match status" value="1"/>
</dbReference>
<dbReference type="Proteomes" id="UP000722750">
    <property type="component" value="Unassembled WGS sequence"/>
</dbReference>
<dbReference type="InterPro" id="IPR036518">
    <property type="entry name" value="CobE/GbiG_C_sf"/>
</dbReference>
<dbReference type="EMBL" id="JAANXD010000095">
    <property type="protein sequence ID" value="MBS1259471.1"/>
    <property type="molecule type" value="Genomic_DNA"/>
</dbReference>
<dbReference type="InterPro" id="IPR021744">
    <property type="entry name" value="CbiG_N"/>
</dbReference>